<name>A0ABQ5CD55_9ASTR</name>
<keyword evidence="10" id="KW-1185">Reference proteome</keyword>
<keyword evidence="5" id="KW-0862">Zinc</keyword>
<dbReference type="Pfam" id="PF25597">
    <property type="entry name" value="SH3_retrovirus"/>
    <property type="match status" value="1"/>
</dbReference>
<sequence length="1468" mass="167061">MAEEGKNKNNKQNKGKKRDFKEHGSGSGSNKKPKLECWKCGKTGHFKRDCRSGNKKNANAGGSGKGSKDHSQDQGQNLVPVWNRFIKYSVSLISEAFYVQVDAIAWWIDSGATTHVCKDRCWFKTYEPVEDGSVLYMGDDHFAPVHGKGSVVLEFSSGKSITLFNVLYVPKLRKNLISGPVLNKCGYKQVYESDKYILSKCGVFVGFGYYNNGMFMLNLNKVPDDSDSVYMSSSTVVNSSLWHARLGHVHYKRMLEMSKDDLIPAIDENHDKCTTCMLTKITRQPFKSITRKSVILELIHSDLCDFHATPSLGNKKYVITFIDDASRFCYVYLLHAKDEALDKFRIYKTEVELQQNDLVKTLRTDRGGEYYDPVFFQSVGIIHETTAPYTPQQNGVAERKNRALKEMVNSMLSYSGLSEGFWGEAMAVVRLPDLKRKTLAEKGIDCIFVGYAEHSKAYRFYVIEPNDSVSINLILESRDAIFDENRFSLILRPNDIILKSDKSQRGDHSDDVPSEIHEPRKGKRVWKAKSYGSDFQLYLVEGSRDQVRSQYSYCYSIEEDPRTYNEAMQSRDSAFWKEAIGDEIGSIMENNTWVLSDLPPGCKPLGYKWIFKMKMKVNGTIDKFKARLVIQGFRQKEGIDYFDTYAPVACITTIRLLLALAAIHNLVIHQMDVKTAFLNGDLDEEVYMKQPEGFVMPGNEHKVCKLVKSLYGLKQAPKQWHQKFDEVVLSSGFLLNQSDKCVYSKFNSSGEGVIICLYVDDMLIFGTDQNQVDKTKKFLSSKFSMKDMGEADVILGNKIKRENKGIIITQSHYIEKILKKFNREYCFPVSTPMDPIEKLKLNTGKLVDQLEYSRAIGCLMYAMTSTRPDIAYAVGRLSRVMDPNSSLGKICLGENIVEISSDKVEGSGDWNSLEFQDTANSGQKKETKAMVFHQMDTEEVSDRFVAPCFVNGLEAYDGEINLGVEENMISNEYAVKLCLEHEVKRGNKVVKKELIVALRGEIYFVKFIINPEEDDVEPGVILGRSFLRMTKAITDFGAGTVTIYPEFDPFLEDIEEEEKSLDDWDHLLDFNLDDIPLLGEEELPPFVCKMGKSSRNKKRSMENLSLFYQDIGTSSSAGGHLTQEEAAKEALAIRISQKFALLEEVRPVIETMAYHDKYKKILDEIWKDKVELDGKIMKEEEEAVKRIKGEALKEKDNYGAFIFPIRLEGQVNENALADTGSDINTMPYRIYEQLGREEMKKVDRGITMINHTQAEAMGILTNVLCQVGVTTLIAKFLILDILINRDAPIVVGRGFLRTIGGIVNTLKRLFSTFDGFCHQTFRAARSDVMRNAESDSDDEEEYEIKRNKFGAPIYGLKPAPYLNCNDPAERSLAIQTITNPFRKISVWKKAVSFLGSLPVPLKHVNWKPNYKGSYTKEEEATRQWRTEIRLTDPYGNIYLQGFTTKKIDRKLSKYHKLSDIMSPNWFVK</sequence>
<dbReference type="InterPro" id="IPR001878">
    <property type="entry name" value="Znf_CCHC"/>
</dbReference>
<dbReference type="EMBL" id="BQNB010014108">
    <property type="protein sequence ID" value="GJT24087.1"/>
    <property type="molecule type" value="Genomic_DNA"/>
</dbReference>
<dbReference type="InterPro" id="IPR054722">
    <property type="entry name" value="PolX-like_BBD"/>
</dbReference>
<evidence type="ECO:0000256" key="2">
    <source>
        <dbReference type="ARBA" id="ARBA00022723"/>
    </source>
</evidence>
<feature type="region of interest" description="Disordered" evidence="6">
    <location>
        <begin position="501"/>
        <end position="521"/>
    </location>
</feature>
<evidence type="ECO:0000256" key="4">
    <source>
        <dbReference type="ARBA" id="ARBA00022801"/>
    </source>
</evidence>
<dbReference type="SMART" id="SM00343">
    <property type="entry name" value="ZnF_C2HC"/>
    <property type="match status" value="1"/>
</dbReference>
<evidence type="ECO:0000259" key="7">
    <source>
        <dbReference type="PROSITE" id="PS50158"/>
    </source>
</evidence>
<protein>
    <submittedName>
        <fullName evidence="9">Zinc finger, CCHC-type containing protein</fullName>
    </submittedName>
</protein>
<dbReference type="InterPro" id="IPR021109">
    <property type="entry name" value="Peptidase_aspartic_dom_sf"/>
</dbReference>
<gene>
    <name evidence="9" type="ORF">Tco_0894024</name>
</gene>
<dbReference type="InterPro" id="IPR013103">
    <property type="entry name" value="RVT_2"/>
</dbReference>
<dbReference type="PANTHER" id="PTHR42648">
    <property type="entry name" value="TRANSPOSASE, PUTATIVE-RELATED"/>
    <property type="match status" value="1"/>
</dbReference>
<dbReference type="InterPro" id="IPR043502">
    <property type="entry name" value="DNA/RNA_pol_sf"/>
</dbReference>
<reference evidence="9" key="1">
    <citation type="journal article" date="2022" name="Int. J. Mol. Sci.">
        <title>Draft Genome of Tanacetum Coccineum: Genomic Comparison of Closely Related Tanacetum-Family Plants.</title>
        <authorList>
            <person name="Yamashiro T."/>
            <person name="Shiraishi A."/>
            <person name="Nakayama K."/>
            <person name="Satake H."/>
        </authorList>
    </citation>
    <scope>NUCLEOTIDE SEQUENCE</scope>
</reference>
<evidence type="ECO:0000256" key="5">
    <source>
        <dbReference type="PROSITE-ProRule" id="PRU00047"/>
    </source>
</evidence>
<feature type="region of interest" description="Disordered" evidence="6">
    <location>
        <begin position="51"/>
        <end position="74"/>
    </location>
</feature>
<dbReference type="InterPro" id="IPR012337">
    <property type="entry name" value="RNaseH-like_sf"/>
</dbReference>
<dbReference type="SUPFAM" id="SSF53098">
    <property type="entry name" value="Ribonuclease H-like"/>
    <property type="match status" value="1"/>
</dbReference>
<dbReference type="Pfam" id="PF00098">
    <property type="entry name" value="zf-CCHC"/>
    <property type="match status" value="1"/>
</dbReference>
<dbReference type="SUPFAM" id="SSF56672">
    <property type="entry name" value="DNA/RNA polymerases"/>
    <property type="match status" value="1"/>
</dbReference>
<evidence type="ECO:0000259" key="8">
    <source>
        <dbReference type="PROSITE" id="PS50994"/>
    </source>
</evidence>
<evidence type="ECO:0000256" key="3">
    <source>
        <dbReference type="ARBA" id="ARBA00022750"/>
    </source>
</evidence>
<evidence type="ECO:0000256" key="6">
    <source>
        <dbReference type="SAM" id="MobiDB-lite"/>
    </source>
</evidence>
<keyword evidence="2" id="KW-0479">Metal-binding</keyword>
<evidence type="ECO:0000256" key="1">
    <source>
        <dbReference type="ARBA" id="ARBA00022670"/>
    </source>
</evidence>
<dbReference type="CDD" id="cd00303">
    <property type="entry name" value="retropepsin_like"/>
    <property type="match status" value="1"/>
</dbReference>
<dbReference type="Pfam" id="PF07727">
    <property type="entry name" value="RVT_2"/>
    <property type="match status" value="1"/>
</dbReference>
<dbReference type="Proteomes" id="UP001151760">
    <property type="component" value="Unassembled WGS sequence"/>
</dbReference>
<dbReference type="Gene3D" id="4.10.60.10">
    <property type="entry name" value="Zinc finger, CCHC-type"/>
    <property type="match status" value="1"/>
</dbReference>
<dbReference type="PANTHER" id="PTHR42648:SF30">
    <property type="entry name" value="RIBONUCLEASE H-LIKE DOMAIN, GAG-PRE-INTEGRASE DOMAIN PROTEIN-RELATED"/>
    <property type="match status" value="1"/>
</dbReference>
<keyword evidence="3" id="KW-0064">Aspartyl protease</keyword>
<dbReference type="Pfam" id="PF13976">
    <property type="entry name" value="gag_pre-integrs"/>
    <property type="match status" value="1"/>
</dbReference>
<feature type="domain" description="CCHC-type" evidence="7">
    <location>
        <begin position="37"/>
        <end position="52"/>
    </location>
</feature>
<feature type="compositionally biased region" description="Basic residues" evidence="6">
    <location>
        <begin position="8"/>
        <end position="18"/>
    </location>
</feature>
<keyword evidence="5" id="KW-0863">Zinc-finger</keyword>
<dbReference type="InterPro" id="IPR039537">
    <property type="entry name" value="Retrotran_Ty1/copia-like"/>
</dbReference>
<feature type="region of interest" description="Disordered" evidence="6">
    <location>
        <begin position="1"/>
        <end position="37"/>
    </location>
</feature>
<organism evidence="9 10">
    <name type="scientific">Tanacetum coccineum</name>
    <dbReference type="NCBI Taxonomy" id="301880"/>
    <lineage>
        <taxon>Eukaryota</taxon>
        <taxon>Viridiplantae</taxon>
        <taxon>Streptophyta</taxon>
        <taxon>Embryophyta</taxon>
        <taxon>Tracheophyta</taxon>
        <taxon>Spermatophyta</taxon>
        <taxon>Magnoliopsida</taxon>
        <taxon>eudicotyledons</taxon>
        <taxon>Gunneridae</taxon>
        <taxon>Pentapetalae</taxon>
        <taxon>asterids</taxon>
        <taxon>campanulids</taxon>
        <taxon>Asterales</taxon>
        <taxon>Asteraceae</taxon>
        <taxon>Asteroideae</taxon>
        <taxon>Anthemideae</taxon>
        <taxon>Anthemidinae</taxon>
        <taxon>Tanacetum</taxon>
    </lineage>
</organism>
<dbReference type="Gene3D" id="2.40.70.10">
    <property type="entry name" value="Acid Proteases"/>
    <property type="match status" value="1"/>
</dbReference>
<evidence type="ECO:0000313" key="10">
    <source>
        <dbReference type="Proteomes" id="UP001151760"/>
    </source>
</evidence>
<dbReference type="InterPro" id="IPR057670">
    <property type="entry name" value="SH3_retrovirus"/>
</dbReference>
<dbReference type="InterPro" id="IPR036397">
    <property type="entry name" value="RNaseH_sf"/>
</dbReference>
<keyword evidence="1" id="KW-0645">Protease</keyword>
<dbReference type="Pfam" id="PF22936">
    <property type="entry name" value="Pol_BBD"/>
    <property type="match status" value="1"/>
</dbReference>
<evidence type="ECO:0000313" key="9">
    <source>
        <dbReference type="EMBL" id="GJT24087.1"/>
    </source>
</evidence>
<proteinExistence type="predicted"/>
<feature type="compositionally biased region" description="Basic and acidic residues" evidence="6">
    <location>
        <begin position="501"/>
        <end position="519"/>
    </location>
</feature>
<dbReference type="InterPro" id="IPR025724">
    <property type="entry name" value="GAG-pre-integrase_dom"/>
</dbReference>
<dbReference type="Gene3D" id="3.30.420.10">
    <property type="entry name" value="Ribonuclease H-like superfamily/Ribonuclease H"/>
    <property type="match status" value="1"/>
</dbReference>
<feature type="domain" description="Integrase catalytic" evidence="8">
    <location>
        <begin position="281"/>
        <end position="473"/>
    </location>
</feature>
<keyword evidence="4" id="KW-0378">Hydrolase</keyword>
<accession>A0ABQ5CD55</accession>
<dbReference type="SUPFAM" id="SSF57756">
    <property type="entry name" value="Retrovirus zinc finger-like domains"/>
    <property type="match status" value="1"/>
</dbReference>
<comment type="caution">
    <text evidence="9">The sequence shown here is derived from an EMBL/GenBank/DDBJ whole genome shotgun (WGS) entry which is preliminary data.</text>
</comment>
<dbReference type="InterPro" id="IPR001584">
    <property type="entry name" value="Integrase_cat-core"/>
</dbReference>
<dbReference type="PROSITE" id="PS50158">
    <property type="entry name" value="ZF_CCHC"/>
    <property type="match status" value="1"/>
</dbReference>
<dbReference type="PROSITE" id="PS50994">
    <property type="entry name" value="INTEGRASE"/>
    <property type="match status" value="1"/>
</dbReference>
<dbReference type="InterPro" id="IPR036875">
    <property type="entry name" value="Znf_CCHC_sf"/>
</dbReference>
<reference evidence="9" key="2">
    <citation type="submission" date="2022-01" db="EMBL/GenBank/DDBJ databases">
        <authorList>
            <person name="Yamashiro T."/>
            <person name="Shiraishi A."/>
            <person name="Satake H."/>
            <person name="Nakayama K."/>
        </authorList>
    </citation>
    <scope>NUCLEOTIDE SEQUENCE</scope>
</reference>